<dbReference type="AlphaFoldDB" id="A0A455VSS0"/>
<dbReference type="EMBL" id="AP019533">
    <property type="protein sequence ID" value="BBI94730.1"/>
    <property type="molecule type" value="Genomic_DNA"/>
</dbReference>
<proteinExistence type="predicted"/>
<dbReference type="EMBL" id="AYIP01000010">
    <property type="protein sequence ID" value="ESM31810.1"/>
    <property type="molecule type" value="Genomic_DNA"/>
</dbReference>
<evidence type="ECO:0000313" key="1">
    <source>
        <dbReference type="EMBL" id="BBI94730.1"/>
    </source>
</evidence>
<reference evidence="3" key="1">
    <citation type="submission" date="2013-09" db="EMBL/GenBank/DDBJ databases">
        <title>The Genome Sequence of Enterobacter cloacae BWH 31.</title>
        <authorList>
            <consortium name="The Broad Institute Genomics Platform"/>
            <consortium name="The Broad Institute Genome Sequencing Center for Infectious Disease"/>
            <person name="Murphy C."/>
            <person name="Cosimi L."/>
            <person name="Cerqueira G."/>
            <person name="Feldgarden M."/>
            <person name="Hung D."/>
            <person name="Onderdonk A.B."/>
            <person name="Ferraro M.J."/>
            <person name="Hooper D."/>
            <person name="Dekker J."/>
            <person name="O'Brien T."/>
            <person name="Huang S."/>
            <person name="Quan V."/>
            <person name="Ernst C."/>
            <person name="Delaney M."/>
            <person name="DuBois A."/>
            <person name="Young S.K."/>
            <person name="Zeng Q."/>
            <person name="Gargeya S."/>
            <person name="Fitzgerald M."/>
            <person name="Abouelleil A."/>
            <person name="Alvarado L."/>
            <person name="Berlin A.M."/>
            <person name="Chapman S.B."/>
            <person name="Gainer-Dewar J."/>
            <person name="Goldberg J."/>
            <person name="Gnerre S."/>
            <person name="Griggs A."/>
            <person name="Gujja S."/>
            <person name="Hansen M."/>
            <person name="Howarth C."/>
            <person name="Imamovic A."/>
            <person name="Ireland A."/>
            <person name="Larimer J."/>
            <person name="McCowan C."/>
            <person name="Murphy C."/>
            <person name="Pearson M."/>
            <person name="Poon T.W."/>
            <person name="Priest M."/>
            <person name="Roberts A."/>
            <person name="Saif S."/>
            <person name="Shea T."/>
            <person name="Sykes S."/>
            <person name="Wortman J."/>
            <person name="Nusbaum C."/>
            <person name="Birren B."/>
        </authorList>
    </citation>
    <scope>NUCLEOTIDE SEQUENCE [LARGE SCALE GENOMIC DNA]</scope>
    <source>
        <strain evidence="3">BWH 31</strain>
    </source>
</reference>
<accession>A0A455VSS0</accession>
<reference evidence="2" key="2">
    <citation type="submission" date="2013-09" db="EMBL/GenBank/DDBJ databases">
        <title>The Genome Sequence of Enterobacter cloacae BWH 31.</title>
        <authorList>
            <consortium name="The Broad Institute Genomics Platform"/>
            <consortium name="The Broad Institute Genome Sequencing Center for Infectious Disease"/>
            <person name="Murphy C."/>
            <person name="Cosimi L."/>
            <person name="Cerqueira G."/>
            <person name="Feldgarden M."/>
            <person name="Earl A.M."/>
            <person name="Hung D."/>
            <person name="Onderdonk A.B."/>
            <person name="Kirby J.E."/>
            <person name="Ferraro M.J."/>
            <person name="Hopper D."/>
            <person name="Dekker J.P."/>
            <person name="O'Brien T."/>
            <person name="Huang S."/>
            <person name="Quan V."/>
            <person name="Ernst C."/>
            <person name="Delaney M."/>
            <person name="DuBois A."/>
            <person name="Kim D.S."/>
            <person name="Young S."/>
            <person name="Zeng Q."/>
            <person name="Gargeya S."/>
            <person name="Abouelleil A."/>
            <person name="Alvarado L."/>
            <person name="Chapman S.B."/>
            <person name="Gainer-Dewar J."/>
            <person name="Goldberg J."/>
            <person name="Griggs A."/>
            <person name="Gujja S."/>
            <person name="Hansen M."/>
            <person name="Howarth C."/>
            <person name="Imamovic A."/>
            <person name="Larimer J."/>
            <person name="Pearson M."/>
            <person name="Poon T.W."/>
            <person name="Priest M."/>
            <person name="Roberts A."/>
            <person name="Saif S."/>
            <person name="Shea T.D."/>
            <person name="Sykes S.N."/>
            <person name="Wortman J.R."/>
            <person name="Nusbaum C."/>
            <person name="Birren B.W."/>
        </authorList>
    </citation>
    <scope>NUCLEOTIDE SEQUENCE</scope>
    <source>
        <strain evidence="2">BWH 31</strain>
    </source>
</reference>
<reference evidence="1" key="3">
    <citation type="submission" date="2019-03" db="EMBL/GenBank/DDBJ databases">
        <title>Complete genome sequences of Enterobacter asburiae str. MRY18-106 isolated from a patient in Japan.</title>
        <authorList>
            <person name="Sekizuka T."/>
            <person name="Matsui M."/>
            <person name="Takara T."/>
            <person name="Uechi A."/>
            <person name="Harakuni M."/>
            <person name="Kimura T."/>
            <person name="Suzuki S."/>
            <person name="Kuroda M."/>
        </authorList>
    </citation>
    <scope>NUCLEOTIDE SEQUENCE</scope>
    <source>
        <strain evidence="1">MRY18-106</strain>
    </source>
</reference>
<organism evidence="1">
    <name type="scientific">Enterobacter asburiae</name>
    <dbReference type="NCBI Taxonomy" id="61645"/>
    <lineage>
        <taxon>Bacteria</taxon>
        <taxon>Pseudomonadati</taxon>
        <taxon>Pseudomonadota</taxon>
        <taxon>Gammaproteobacteria</taxon>
        <taxon>Enterobacterales</taxon>
        <taxon>Enterobacteriaceae</taxon>
        <taxon>Enterobacter</taxon>
        <taxon>Enterobacter cloacae complex</taxon>
    </lineage>
</organism>
<gene>
    <name evidence="2" type="ORF">L402_02828</name>
    <name evidence="1" type="ORF">MRY18106EAS_12620</name>
</gene>
<evidence type="ECO:0000313" key="3">
    <source>
        <dbReference type="Proteomes" id="UP000017391"/>
    </source>
</evidence>
<name>A0A455VSS0_ENTAS</name>
<dbReference type="Proteomes" id="UP000017391">
    <property type="component" value="Unassembled WGS sequence"/>
</dbReference>
<protein>
    <submittedName>
        <fullName evidence="1">Uncharacterized protein</fullName>
    </submittedName>
</protein>
<evidence type="ECO:0000313" key="2">
    <source>
        <dbReference type="EMBL" id="ESM31810.1"/>
    </source>
</evidence>
<sequence length="44" mass="5077">MRYVTKAATLRSFATLWFLSSPIRYISLKTTPVMVGAVRSFYVF</sequence>